<evidence type="ECO:0000313" key="2">
    <source>
        <dbReference type="Proteomes" id="UP001161257"/>
    </source>
</evidence>
<protein>
    <submittedName>
        <fullName evidence="1">Uncharacterized protein</fullName>
    </submittedName>
</protein>
<organism evidence="1 2">
    <name type="scientific">Pseudomonas putida</name>
    <name type="common">Arthrobacter siderocapsulatus</name>
    <dbReference type="NCBI Taxonomy" id="303"/>
    <lineage>
        <taxon>Bacteria</taxon>
        <taxon>Pseudomonadati</taxon>
        <taxon>Pseudomonadota</taxon>
        <taxon>Gammaproteobacteria</taxon>
        <taxon>Pseudomonadales</taxon>
        <taxon>Pseudomonadaceae</taxon>
        <taxon>Pseudomonas</taxon>
    </lineage>
</organism>
<name>A0AA37R959_PSEPU</name>
<dbReference type="Proteomes" id="UP001161257">
    <property type="component" value="Unassembled WGS sequence"/>
</dbReference>
<comment type="caution">
    <text evidence="1">The sequence shown here is derived from an EMBL/GenBank/DDBJ whole genome shotgun (WGS) entry which is preliminary data.</text>
</comment>
<accession>A0AA37R959</accession>
<evidence type="ECO:0000313" key="1">
    <source>
        <dbReference type="EMBL" id="GLO35610.1"/>
    </source>
</evidence>
<dbReference type="AntiFam" id="ANF00178">
    <property type="entry name" value="Shadow ORF (opposite dhbF)"/>
</dbReference>
<proteinExistence type="predicted"/>
<sequence>MRPQYLGVDEEADHALGFQARAVGVGHADTDVGLATVAVQQRLPAGQQNHEQAGLLFTGQALDCFGEFDWHLQVETCSTVLALAGAGVVGAQVEHRQFVTQLCGPVLQLAFGFTGGQPLPLPGAIVGVTQGQRCQAGFKALAAGRVQLGEFVQQDVQRPAVGDDVMQGHPQLMVFVVQACQGHAQQRALGQVERLTGLGFTLGGDLFEGLAFKVQVAQAERLLRQDALQGLTVFFAEYGAQRLVARHQHLEGGFQGTFVQLAAQLQAGRDVVGRRLWRQLPHQPQAVLRQRLRQGLGAFQHCDGGSAGSTFGDDRRHSVTVIAQHRRFEQGAQAQVDTQLIGQSCSDLGGGDGVAAQQQEVVVCRNRLYLEGVAPYSGNACLQLIGSRRTGSGFAHVREAGITVQAAIIHAQATGRALQLATGGLGQRARVQQQDHGRGLTAGVGDHLTQGLDQVLGFDCLLHVAADLHRHADALLALVLDGEHGHPAFAQHLDFAFEGFFQVLRVQVLPAHDQHVFQAPGDEHFALAQEAQVAGAQPGLAVHFNEGTGAGFGVAPVTQGDARATGPDFTDLVVAQHLQVLRLDDTHRVAGLREAAAHQHAAFARLGAVGGESFSVQLQRGDALATAAAADEQGGFRQAVAGEEALRVEAAGLELVGERRQAVLADRLGAGIGHAPAAQVEPGQRGLADPFAAQAVGEIGAAADGATVLADGLQPALRPGQEVARRHQHARHAAENWLQQATDQAHVVIERQPADDHVVGVEVDAEALADQLFVGHQVAMADLHALGQRGGARGVLQEGDVIALQRGRAPVRRQRRVQAVHRQQFGGVVRRQRFQALQVFVQRRHGQQQAWFGIGDDRQQAFLVVLTCRLRRVGRHRDHARIQAAKERCHIIRATGEQQHRTVAEAGTGLQGGGDGARALVEVPIAEHRLLARGVGQKAQGYLVRGLCGALRQSLDQREREFEGVRHGVFLPVSG</sequence>
<reference evidence="1" key="1">
    <citation type="submission" date="2023-01" db="EMBL/GenBank/DDBJ databases">
        <title>Whole-genome sequence of Pseudomonas putida NBRC 14671.</title>
        <authorList>
            <person name="Morohoshi T."/>
            <person name="Someya N."/>
        </authorList>
    </citation>
    <scope>NUCLEOTIDE SEQUENCE</scope>
    <source>
        <strain evidence="1">NBRC 14671</strain>
    </source>
</reference>
<dbReference type="AlphaFoldDB" id="A0AA37R959"/>
<gene>
    <name evidence="1" type="ORF">PPUN14671_24440</name>
</gene>
<dbReference type="EMBL" id="BSKJ01000005">
    <property type="protein sequence ID" value="GLO35610.1"/>
    <property type="molecule type" value="Genomic_DNA"/>
</dbReference>